<evidence type="ECO:0000313" key="3">
    <source>
        <dbReference type="Proteomes" id="UP000247152"/>
    </source>
</evidence>
<organism evidence="1 3">
    <name type="scientific">Legionella qingyii</name>
    <dbReference type="NCBI Taxonomy" id="2184757"/>
    <lineage>
        <taxon>Bacteria</taxon>
        <taxon>Pseudomonadati</taxon>
        <taxon>Pseudomonadota</taxon>
        <taxon>Gammaproteobacteria</taxon>
        <taxon>Legionellales</taxon>
        <taxon>Legionellaceae</taxon>
        <taxon>Legionella</taxon>
    </lineage>
</organism>
<name>A0A317TX79_9GAMM</name>
<dbReference type="OrthoDB" id="5654125at2"/>
<evidence type="ECO:0000313" key="1">
    <source>
        <dbReference type="EMBL" id="PWY54031.1"/>
    </source>
</evidence>
<evidence type="ECO:0000313" key="2">
    <source>
        <dbReference type="EMBL" id="RUR19874.1"/>
    </source>
</evidence>
<dbReference type="AlphaFoldDB" id="A0A317TX79"/>
<proteinExistence type="predicted"/>
<dbReference type="EMBL" id="QHJG01000048">
    <property type="protein sequence ID" value="PWY54031.1"/>
    <property type="molecule type" value="Genomic_DNA"/>
</dbReference>
<keyword evidence="4" id="KW-1185">Reference proteome</keyword>
<dbReference type="EMBL" id="RZGX01000026">
    <property type="protein sequence ID" value="RUR19874.1"/>
    <property type="molecule type" value="Genomic_DNA"/>
</dbReference>
<protein>
    <submittedName>
        <fullName evidence="1">Uncharacterized protein</fullName>
    </submittedName>
</protein>
<reference evidence="1 3" key="1">
    <citation type="submission" date="2018-05" db="EMBL/GenBank/DDBJ databases">
        <title>Legionella qingyii sp.nov., whole genome shotgun sequence.</title>
        <authorList>
            <person name="Wu H."/>
            <person name="Zhu Q."/>
            <person name="Hu C."/>
        </authorList>
    </citation>
    <scope>NUCLEOTIDE SEQUENCE [LARGE SCALE GENOMIC DNA]</scope>
    <source>
        <strain evidence="1 3">HEB18</strain>
    </source>
</reference>
<reference evidence="2 4" key="2">
    <citation type="submission" date="2018-12" db="EMBL/GenBank/DDBJ databases">
        <title>Legionella sp,whole genome shotgun sequence.</title>
        <authorList>
            <person name="Wu H."/>
        </authorList>
    </citation>
    <scope>NUCLEOTIDE SEQUENCE [LARGE SCALE GENOMIC DNA]</scope>
    <source>
        <strain evidence="4">km489</strain>
        <strain evidence="2">Km489</strain>
    </source>
</reference>
<accession>A0A317TX79</accession>
<sequence>MTKLKDLKPYTPNDILTSRKVGNDYEKVPMCLYRLRDLPECSEENLPSRLFEDEDFVIPPNDPGRSWAQAKIGKLYLEWAPDGKGSFSLTIKYIDKKNKTLQSFLNVKGSINSKIELHDLLPFHLFTYFELKGTITRDGEEACERRSCAYELKMFLTKLLLDETPTADELRNFQENCKKLSGVQVTYFSFNPHKKPTTLFEISAHNDLDYLSKKRRSEAEIDQWLQEKLLPNLSLKERKEGYLLGLENIINELDREQKRSLAFHILNSSDHFLKKERHLFRFSKYSNNTFSIYELARRLLLEPGEHTNARLIIEDEEHHQEYVLSRYP</sequence>
<comment type="caution">
    <text evidence="1">The sequence shown here is derived from an EMBL/GenBank/DDBJ whole genome shotgun (WGS) entry which is preliminary data.</text>
</comment>
<dbReference type="RefSeq" id="WP_110144097.1">
    <property type="nucleotide sequence ID" value="NZ_QHJG01000048.1"/>
</dbReference>
<dbReference type="Proteomes" id="UP000247152">
    <property type="component" value="Unassembled WGS sequence"/>
</dbReference>
<evidence type="ECO:0000313" key="4">
    <source>
        <dbReference type="Proteomes" id="UP000287374"/>
    </source>
</evidence>
<dbReference type="Proteomes" id="UP000287374">
    <property type="component" value="Unassembled WGS sequence"/>
</dbReference>
<gene>
    <name evidence="1" type="ORF">DGG96_19205</name>
    <name evidence="2" type="ORF">ELY20_15245</name>
</gene>